<dbReference type="STRING" id="980561.A1359_18220"/>
<sequence>MLVAENRAYRKNLSSYGLIYLGFSEYPIKVINLSLTGFLAQLSDNHPASRIKDIFRSLQVSPRVDIYLPDIRIAGEAEAVRVEENDLGLQIGIEFRNLSYDVDNLMYQRRAYRRNITELGQLILDGLEFEFTTENVSVNGLMVRIAGGFKVDAGDVLPFAFKQLDIQGEAEVLWVEKEQHATFLGLSYVHLERDFIRAEPKVMSGQTLSI</sequence>
<dbReference type="AlphaFoldDB" id="A0A177MY45"/>
<dbReference type="SUPFAM" id="SSF141371">
    <property type="entry name" value="PilZ domain-like"/>
    <property type="match status" value="1"/>
</dbReference>
<dbReference type="EMBL" id="LUUI01000164">
    <property type="protein sequence ID" value="OAI09829.1"/>
    <property type="molecule type" value="Genomic_DNA"/>
</dbReference>
<name>A0A177MY45_9GAMM</name>
<evidence type="ECO:0000313" key="2">
    <source>
        <dbReference type="EMBL" id="OAI09829.1"/>
    </source>
</evidence>
<accession>A0A177MY45</accession>
<dbReference type="InterPro" id="IPR009875">
    <property type="entry name" value="PilZ_domain"/>
</dbReference>
<dbReference type="Gene3D" id="2.40.10.220">
    <property type="entry name" value="predicted glycosyltransferase like domains"/>
    <property type="match status" value="1"/>
</dbReference>
<dbReference type="OrthoDB" id="5571196at2"/>
<feature type="domain" description="PilZ" evidence="1">
    <location>
        <begin position="108"/>
        <end position="193"/>
    </location>
</feature>
<dbReference type="GO" id="GO:0035438">
    <property type="term" value="F:cyclic-di-GMP binding"/>
    <property type="evidence" value="ECO:0007669"/>
    <property type="project" value="InterPro"/>
</dbReference>
<reference evidence="2 3" key="1">
    <citation type="submission" date="2016-03" db="EMBL/GenBank/DDBJ databases">
        <authorList>
            <person name="Ploux O."/>
        </authorList>
    </citation>
    <scope>NUCLEOTIDE SEQUENCE [LARGE SCALE GENOMIC DNA]</scope>
    <source>
        <strain evidence="2 3">R-45370</strain>
    </source>
</reference>
<gene>
    <name evidence="2" type="ORF">A1359_18220</name>
</gene>
<organism evidence="2 3">
    <name type="scientific">Methylomonas lenta</name>
    <dbReference type="NCBI Taxonomy" id="980561"/>
    <lineage>
        <taxon>Bacteria</taxon>
        <taxon>Pseudomonadati</taxon>
        <taxon>Pseudomonadota</taxon>
        <taxon>Gammaproteobacteria</taxon>
        <taxon>Methylococcales</taxon>
        <taxon>Methylococcaceae</taxon>
        <taxon>Methylomonas</taxon>
    </lineage>
</organism>
<protein>
    <submittedName>
        <fullName evidence="2">Pilus assembly protein PilZ</fullName>
    </submittedName>
</protein>
<dbReference type="Pfam" id="PF07238">
    <property type="entry name" value="PilZ"/>
    <property type="match status" value="1"/>
</dbReference>
<evidence type="ECO:0000313" key="3">
    <source>
        <dbReference type="Proteomes" id="UP000078476"/>
    </source>
</evidence>
<comment type="caution">
    <text evidence="2">The sequence shown here is derived from an EMBL/GenBank/DDBJ whole genome shotgun (WGS) entry which is preliminary data.</text>
</comment>
<dbReference type="Proteomes" id="UP000078476">
    <property type="component" value="Unassembled WGS sequence"/>
</dbReference>
<evidence type="ECO:0000259" key="1">
    <source>
        <dbReference type="Pfam" id="PF07238"/>
    </source>
</evidence>
<dbReference type="RefSeq" id="WP_066988077.1">
    <property type="nucleotide sequence ID" value="NZ_LUUI01000164.1"/>
</dbReference>
<keyword evidence="3" id="KW-1185">Reference proteome</keyword>
<proteinExistence type="predicted"/>